<organism evidence="1 2">
    <name type="scientific">Dreissena polymorpha</name>
    <name type="common">Zebra mussel</name>
    <name type="synonym">Mytilus polymorpha</name>
    <dbReference type="NCBI Taxonomy" id="45954"/>
    <lineage>
        <taxon>Eukaryota</taxon>
        <taxon>Metazoa</taxon>
        <taxon>Spiralia</taxon>
        <taxon>Lophotrochozoa</taxon>
        <taxon>Mollusca</taxon>
        <taxon>Bivalvia</taxon>
        <taxon>Autobranchia</taxon>
        <taxon>Heteroconchia</taxon>
        <taxon>Euheterodonta</taxon>
        <taxon>Imparidentia</taxon>
        <taxon>Neoheterodontei</taxon>
        <taxon>Myida</taxon>
        <taxon>Dreissenoidea</taxon>
        <taxon>Dreissenidae</taxon>
        <taxon>Dreissena</taxon>
    </lineage>
</organism>
<evidence type="ECO:0000313" key="1">
    <source>
        <dbReference type="EMBL" id="KAH3728459.1"/>
    </source>
</evidence>
<reference evidence="1" key="2">
    <citation type="submission" date="2020-11" db="EMBL/GenBank/DDBJ databases">
        <authorList>
            <person name="McCartney M.A."/>
            <person name="Auch B."/>
            <person name="Kono T."/>
            <person name="Mallez S."/>
            <person name="Becker A."/>
            <person name="Gohl D.M."/>
            <person name="Silverstein K.A.T."/>
            <person name="Koren S."/>
            <person name="Bechman K.B."/>
            <person name="Herman A."/>
            <person name="Abrahante J.E."/>
            <person name="Garbe J."/>
        </authorList>
    </citation>
    <scope>NUCLEOTIDE SEQUENCE</scope>
    <source>
        <strain evidence="1">Duluth1</strain>
        <tissue evidence="1">Whole animal</tissue>
    </source>
</reference>
<sequence>MEVHIQFFDEVQVVRRVPEGNFLEKLLLSLLINNLEGFQSSVRQFAETLSSTEE</sequence>
<gene>
    <name evidence="1" type="ORF">DPMN_054416</name>
</gene>
<reference evidence="1" key="1">
    <citation type="journal article" date="2019" name="bioRxiv">
        <title>The Genome of the Zebra Mussel, Dreissena polymorpha: A Resource for Invasive Species Research.</title>
        <authorList>
            <person name="McCartney M.A."/>
            <person name="Auch B."/>
            <person name="Kono T."/>
            <person name="Mallez S."/>
            <person name="Zhang Y."/>
            <person name="Obille A."/>
            <person name="Becker A."/>
            <person name="Abrahante J.E."/>
            <person name="Garbe J."/>
            <person name="Badalamenti J.P."/>
            <person name="Herman A."/>
            <person name="Mangelson H."/>
            <person name="Liachko I."/>
            <person name="Sullivan S."/>
            <person name="Sone E.D."/>
            <person name="Koren S."/>
            <person name="Silverstein K.A.T."/>
            <person name="Beckman K.B."/>
            <person name="Gohl D.M."/>
        </authorList>
    </citation>
    <scope>NUCLEOTIDE SEQUENCE</scope>
    <source>
        <strain evidence="1">Duluth1</strain>
        <tissue evidence="1">Whole animal</tissue>
    </source>
</reference>
<dbReference type="AlphaFoldDB" id="A0A9D4CPK7"/>
<dbReference type="EMBL" id="JAIWYP010000012">
    <property type="protein sequence ID" value="KAH3728459.1"/>
    <property type="molecule type" value="Genomic_DNA"/>
</dbReference>
<evidence type="ECO:0000313" key="2">
    <source>
        <dbReference type="Proteomes" id="UP000828390"/>
    </source>
</evidence>
<protein>
    <submittedName>
        <fullName evidence="1">Uncharacterized protein</fullName>
    </submittedName>
</protein>
<keyword evidence="2" id="KW-1185">Reference proteome</keyword>
<name>A0A9D4CPK7_DREPO</name>
<comment type="caution">
    <text evidence="1">The sequence shown here is derived from an EMBL/GenBank/DDBJ whole genome shotgun (WGS) entry which is preliminary data.</text>
</comment>
<accession>A0A9D4CPK7</accession>
<proteinExistence type="predicted"/>
<dbReference type="Proteomes" id="UP000828390">
    <property type="component" value="Unassembled WGS sequence"/>
</dbReference>